<dbReference type="InterPro" id="IPR013216">
    <property type="entry name" value="Methyltransf_11"/>
</dbReference>
<dbReference type="Proteomes" id="UP000610746">
    <property type="component" value="Unassembled WGS sequence"/>
</dbReference>
<name>A0A8J8K7X2_9FLAO</name>
<keyword evidence="2" id="KW-0489">Methyltransferase</keyword>
<dbReference type="GO" id="GO:0008757">
    <property type="term" value="F:S-adenosylmethionine-dependent methyltransferase activity"/>
    <property type="evidence" value="ECO:0007669"/>
    <property type="project" value="InterPro"/>
</dbReference>
<feature type="domain" description="Methyltransferase type 11" evidence="1">
    <location>
        <begin position="93"/>
        <end position="141"/>
    </location>
</feature>
<dbReference type="EMBL" id="JABSNO010000002">
    <property type="protein sequence ID" value="NRS91397.1"/>
    <property type="molecule type" value="Genomic_DNA"/>
</dbReference>
<proteinExistence type="predicted"/>
<gene>
    <name evidence="2" type="ORF">HNQ03_000463</name>
</gene>
<comment type="caution">
    <text evidence="2">The sequence shown here is derived from an EMBL/GenBank/DDBJ whole genome shotgun (WGS) entry which is preliminary data.</text>
</comment>
<dbReference type="GO" id="GO:0032259">
    <property type="term" value="P:methylation"/>
    <property type="evidence" value="ECO:0007669"/>
    <property type="project" value="UniProtKB-KW"/>
</dbReference>
<keyword evidence="3" id="KW-1185">Reference proteome</keyword>
<evidence type="ECO:0000313" key="3">
    <source>
        <dbReference type="Proteomes" id="UP000610746"/>
    </source>
</evidence>
<evidence type="ECO:0000259" key="1">
    <source>
        <dbReference type="Pfam" id="PF08241"/>
    </source>
</evidence>
<keyword evidence="2" id="KW-0808">Transferase</keyword>
<dbReference type="InterPro" id="IPR029063">
    <property type="entry name" value="SAM-dependent_MTases_sf"/>
</dbReference>
<dbReference type="CDD" id="cd02440">
    <property type="entry name" value="AdoMet_MTases"/>
    <property type="match status" value="1"/>
</dbReference>
<dbReference type="Pfam" id="PF08241">
    <property type="entry name" value="Methyltransf_11"/>
    <property type="match status" value="1"/>
</dbReference>
<dbReference type="Gene3D" id="3.40.50.150">
    <property type="entry name" value="Vaccinia Virus protein VP39"/>
    <property type="match status" value="1"/>
</dbReference>
<dbReference type="AlphaFoldDB" id="A0A8J8K7X2"/>
<organism evidence="2 3">
    <name type="scientific">Frigoriflavimonas asaccharolytica</name>
    <dbReference type="NCBI Taxonomy" id="2735899"/>
    <lineage>
        <taxon>Bacteria</taxon>
        <taxon>Pseudomonadati</taxon>
        <taxon>Bacteroidota</taxon>
        <taxon>Flavobacteriia</taxon>
        <taxon>Flavobacteriales</taxon>
        <taxon>Weeksellaceae</taxon>
        <taxon>Frigoriflavimonas</taxon>
    </lineage>
</organism>
<reference evidence="2" key="1">
    <citation type="submission" date="2020-05" db="EMBL/GenBank/DDBJ databases">
        <title>Genomic Encyclopedia of Type Strains, Phase IV (KMG-V): Genome sequencing to study the core and pangenomes of soil and plant-associated prokaryotes.</title>
        <authorList>
            <person name="Whitman W."/>
        </authorList>
    </citation>
    <scope>NUCLEOTIDE SEQUENCE</scope>
    <source>
        <strain evidence="2">16F</strain>
    </source>
</reference>
<protein>
    <submittedName>
        <fullName evidence="2">SAM-dependent methyltransferase</fullName>
    </submittedName>
</protein>
<evidence type="ECO:0000313" key="2">
    <source>
        <dbReference type="EMBL" id="NRS91397.1"/>
    </source>
</evidence>
<dbReference type="SUPFAM" id="SSF53335">
    <property type="entry name" value="S-adenosyl-L-methionine-dependent methyltransferases"/>
    <property type="match status" value="1"/>
</dbReference>
<dbReference type="RefSeq" id="WP_226927414.1">
    <property type="nucleotide sequence ID" value="NZ_JABSNO010000002.1"/>
</dbReference>
<accession>A0A8J8K7X2</accession>
<sequence length="171" mass="20214">MLPFYTGNSHECNLCGTKLKTFATLENGEKICPICGSIPRTRRLYMLLNSEFLKANGVFLDFSPLRIMYKNLKERKDINYFPSDFENEFLADYHFDITNIETENEKFDVIVCYHILKHIIKDEKAMRELYRVLKNDGVLLIQTPFKHGEIYEYYTKTSKQERENSSDKIIT</sequence>